<reference evidence="2" key="1">
    <citation type="submission" date="2021-02" db="EMBL/GenBank/DDBJ databases">
        <authorList>
            <person name="Nowell W R."/>
        </authorList>
    </citation>
    <scope>NUCLEOTIDE SEQUENCE</scope>
</reference>
<evidence type="ECO:0000313" key="1">
    <source>
        <dbReference type="EMBL" id="CAF4392583.1"/>
    </source>
</evidence>
<proteinExistence type="predicted"/>
<accession>A0A8S2VW26</accession>
<evidence type="ECO:0000313" key="2">
    <source>
        <dbReference type="EMBL" id="CAF4411595.1"/>
    </source>
</evidence>
<dbReference type="EMBL" id="CAJOBJ010059460">
    <property type="protein sequence ID" value="CAF4411595.1"/>
    <property type="molecule type" value="Genomic_DNA"/>
</dbReference>
<dbReference type="AlphaFoldDB" id="A0A8S2VW26"/>
<dbReference type="Proteomes" id="UP000681720">
    <property type="component" value="Unassembled WGS sequence"/>
</dbReference>
<comment type="caution">
    <text evidence="2">The sequence shown here is derived from an EMBL/GenBank/DDBJ whole genome shotgun (WGS) entry which is preliminary data.</text>
</comment>
<dbReference type="EMBL" id="CAJOBI010055598">
    <property type="protein sequence ID" value="CAF4392583.1"/>
    <property type="molecule type" value="Genomic_DNA"/>
</dbReference>
<protein>
    <submittedName>
        <fullName evidence="2">Uncharacterized protein</fullName>
    </submittedName>
</protein>
<evidence type="ECO:0000313" key="3">
    <source>
        <dbReference type="Proteomes" id="UP000681720"/>
    </source>
</evidence>
<sequence length="46" mass="5293">MKLSTKYPTITCDAWCDKYSLKTQPLDEAHTEEAIKDLISDVLTEF</sequence>
<organism evidence="2 3">
    <name type="scientific">Rotaria magnacalcarata</name>
    <dbReference type="NCBI Taxonomy" id="392030"/>
    <lineage>
        <taxon>Eukaryota</taxon>
        <taxon>Metazoa</taxon>
        <taxon>Spiralia</taxon>
        <taxon>Gnathifera</taxon>
        <taxon>Rotifera</taxon>
        <taxon>Eurotatoria</taxon>
        <taxon>Bdelloidea</taxon>
        <taxon>Philodinida</taxon>
        <taxon>Philodinidae</taxon>
        <taxon>Rotaria</taxon>
    </lineage>
</organism>
<feature type="non-terminal residue" evidence="2">
    <location>
        <position position="1"/>
    </location>
</feature>
<name>A0A8S2VW26_9BILA</name>
<gene>
    <name evidence="2" type="ORF">GIL414_LOCUS30651</name>
    <name evidence="1" type="ORF">SMN809_LOCUS30074</name>
</gene>
<dbReference type="Proteomes" id="UP000676336">
    <property type="component" value="Unassembled WGS sequence"/>
</dbReference>